<protein>
    <submittedName>
        <fullName evidence="3">Transcriptional regulator</fullName>
    </submittedName>
</protein>
<keyword evidence="4" id="KW-1185">Reference proteome</keyword>
<evidence type="ECO:0000259" key="2">
    <source>
        <dbReference type="SMART" id="SM00746"/>
    </source>
</evidence>
<reference evidence="3 4" key="1">
    <citation type="submission" date="2018-06" db="EMBL/GenBank/DDBJ databases">
        <title>Complete genome of Desulfovibrio indonesiensis P37SLT.</title>
        <authorList>
            <person name="Crispim J.S."/>
            <person name="Vidigal P.M.P."/>
            <person name="Silva L.C.F."/>
            <person name="Laguardia C.N."/>
            <person name="Araujo L.C."/>
            <person name="Dias R.S."/>
            <person name="Sousa M.P."/>
            <person name="Paula S.O."/>
            <person name="Silva C."/>
        </authorList>
    </citation>
    <scope>NUCLEOTIDE SEQUENCE [LARGE SCALE GENOMIC DNA]</scope>
    <source>
        <strain evidence="3 4">P37SLT</strain>
    </source>
</reference>
<dbReference type="InterPro" id="IPR011017">
    <property type="entry name" value="TRASH_dom"/>
</dbReference>
<evidence type="ECO:0000313" key="3">
    <source>
        <dbReference type="EMBL" id="TVM15650.1"/>
    </source>
</evidence>
<dbReference type="RefSeq" id="WP_144303975.1">
    <property type="nucleotide sequence ID" value="NZ_QMIE01000015.1"/>
</dbReference>
<sequence length="103" mass="11675">MLKFVIIIVAGFLLYRMFTNDQKKKKQVKEKEQVKKAARGEMVQDPMCGAYVSVDSDIRVKEGDTVHRFCSFECRDNYVKRLTEGSSSQTETANASATQKESA</sequence>
<comment type="caution">
    <text evidence="3">The sequence shown here is derived from an EMBL/GenBank/DDBJ whole genome shotgun (WGS) entry which is preliminary data.</text>
</comment>
<proteinExistence type="predicted"/>
<dbReference type="OrthoDB" id="3078737at2"/>
<dbReference type="EMBL" id="QMIE01000015">
    <property type="protein sequence ID" value="TVM15650.1"/>
    <property type="molecule type" value="Genomic_DNA"/>
</dbReference>
<evidence type="ECO:0000313" key="4">
    <source>
        <dbReference type="Proteomes" id="UP000448292"/>
    </source>
</evidence>
<feature type="region of interest" description="Disordered" evidence="1">
    <location>
        <begin position="84"/>
        <end position="103"/>
    </location>
</feature>
<dbReference type="AlphaFoldDB" id="A0A7M3MBQ9"/>
<dbReference type="Proteomes" id="UP000448292">
    <property type="component" value="Unassembled WGS sequence"/>
</dbReference>
<dbReference type="SMART" id="SM00746">
    <property type="entry name" value="TRASH"/>
    <property type="match status" value="1"/>
</dbReference>
<feature type="domain" description="TRASH" evidence="2">
    <location>
        <begin position="45"/>
        <end position="82"/>
    </location>
</feature>
<accession>A0A7M3MBQ9</accession>
<name>A0A7M3MBQ9_9BACT</name>
<organism evidence="3 4">
    <name type="scientific">Oceanidesulfovibrio indonesiensis</name>
    <dbReference type="NCBI Taxonomy" id="54767"/>
    <lineage>
        <taxon>Bacteria</taxon>
        <taxon>Pseudomonadati</taxon>
        <taxon>Thermodesulfobacteriota</taxon>
        <taxon>Desulfovibrionia</taxon>
        <taxon>Desulfovibrionales</taxon>
        <taxon>Desulfovibrionaceae</taxon>
        <taxon>Oceanidesulfovibrio</taxon>
    </lineage>
</organism>
<gene>
    <name evidence="3" type="ORF">DPQ33_14730</name>
</gene>
<evidence type="ECO:0000256" key="1">
    <source>
        <dbReference type="SAM" id="MobiDB-lite"/>
    </source>
</evidence>